<dbReference type="Proteomes" id="UP000324222">
    <property type="component" value="Unassembled WGS sequence"/>
</dbReference>
<evidence type="ECO:0000256" key="1">
    <source>
        <dbReference type="SAM" id="MobiDB-lite"/>
    </source>
</evidence>
<protein>
    <submittedName>
        <fullName evidence="2">Uncharacterized protein</fullName>
    </submittedName>
</protein>
<dbReference type="AlphaFoldDB" id="A0A5B7DAY6"/>
<name>A0A5B7DAY6_PORTR</name>
<comment type="caution">
    <text evidence="2">The sequence shown here is derived from an EMBL/GenBank/DDBJ whole genome shotgun (WGS) entry which is preliminary data.</text>
</comment>
<feature type="region of interest" description="Disordered" evidence="1">
    <location>
        <begin position="36"/>
        <end position="57"/>
    </location>
</feature>
<keyword evidence="3" id="KW-1185">Reference proteome</keyword>
<gene>
    <name evidence="2" type="ORF">E2C01_011348</name>
</gene>
<dbReference type="OrthoDB" id="6349541at2759"/>
<reference evidence="2 3" key="1">
    <citation type="submission" date="2019-05" db="EMBL/GenBank/DDBJ databases">
        <title>Another draft genome of Portunus trituberculatus and its Hox gene families provides insights of decapod evolution.</title>
        <authorList>
            <person name="Jeong J.-H."/>
            <person name="Song I."/>
            <person name="Kim S."/>
            <person name="Choi T."/>
            <person name="Kim D."/>
            <person name="Ryu S."/>
            <person name="Kim W."/>
        </authorList>
    </citation>
    <scope>NUCLEOTIDE SEQUENCE [LARGE SCALE GENOMIC DNA]</scope>
    <source>
        <tissue evidence="2">Muscle</tissue>
    </source>
</reference>
<evidence type="ECO:0000313" key="3">
    <source>
        <dbReference type="Proteomes" id="UP000324222"/>
    </source>
</evidence>
<evidence type="ECO:0000313" key="2">
    <source>
        <dbReference type="EMBL" id="MPC18462.1"/>
    </source>
</evidence>
<dbReference type="EMBL" id="VSRR010000682">
    <property type="protein sequence ID" value="MPC18462.1"/>
    <property type="molecule type" value="Genomic_DNA"/>
</dbReference>
<sequence length="182" mass="20946">MDLLQSMCHAMSMEQKEAALLEELEEEIALFDLHDNSEGSVSPSSEENEEPVKEQQEGYKEIALSPEGIAFFKDDIFTLYTEDTLVWPRQNLCDSFLFLLDGSIVNKFIKNQHFMREISSTSVLAKYLLHLMCCTANVRMRHTAWNNLLYLLTTCNSMPYMKNELCLALLNLGMSHHMPDKL</sequence>
<organism evidence="2 3">
    <name type="scientific">Portunus trituberculatus</name>
    <name type="common">Swimming crab</name>
    <name type="synonym">Neptunus trituberculatus</name>
    <dbReference type="NCBI Taxonomy" id="210409"/>
    <lineage>
        <taxon>Eukaryota</taxon>
        <taxon>Metazoa</taxon>
        <taxon>Ecdysozoa</taxon>
        <taxon>Arthropoda</taxon>
        <taxon>Crustacea</taxon>
        <taxon>Multicrustacea</taxon>
        <taxon>Malacostraca</taxon>
        <taxon>Eumalacostraca</taxon>
        <taxon>Eucarida</taxon>
        <taxon>Decapoda</taxon>
        <taxon>Pleocyemata</taxon>
        <taxon>Brachyura</taxon>
        <taxon>Eubrachyura</taxon>
        <taxon>Portunoidea</taxon>
        <taxon>Portunidae</taxon>
        <taxon>Portuninae</taxon>
        <taxon>Portunus</taxon>
    </lineage>
</organism>
<proteinExistence type="predicted"/>
<accession>A0A5B7DAY6</accession>